<organism evidence="7 8">
    <name type="scientific">Palleronia pelagia</name>
    <dbReference type="NCBI Taxonomy" id="387096"/>
    <lineage>
        <taxon>Bacteria</taxon>
        <taxon>Pseudomonadati</taxon>
        <taxon>Pseudomonadota</taxon>
        <taxon>Alphaproteobacteria</taxon>
        <taxon>Rhodobacterales</taxon>
        <taxon>Roseobacteraceae</taxon>
        <taxon>Palleronia</taxon>
    </lineage>
</organism>
<comment type="subcellular location">
    <subcellularLocation>
        <location evidence="6">Cell membrane</location>
        <topology evidence="6">Multi-pass membrane protein</topology>
    </subcellularLocation>
    <subcellularLocation>
        <location evidence="1">Membrane</location>
    </subcellularLocation>
</comment>
<comment type="caution">
    <text evidence="6">Lacks conserved residue(s) required for the propagation of feature annotation.</text>
</comment>
<proteinExistence type="inferred from homology"/>
<keyword evidence="4 6" id="KW-1133">Transmembrane helix</keyword>
<evidence type="ECO:0000256" key="6">
    <source>
        <dbReference type="RuleBase" id="RU363076"/>
    </source>
</evidence>
<evidence type="ECO:0000313" key="7">
    <source>
        <dbReference type="EMBL" id="SEN08992.1"/>
    </source>
</evidence>
<sequence>MARTTRVRMIGFGVFAVVGLALLLGLGIWQVQRLAWKQDILARIDARIAGPAEPLPRNVSEAADEYQPVTLTGQPRDAAIRVLVTTAELGPAYRLIYPLDLPDGRAVLLDAGAVPATSGSDIPDLGDTLTVTGNLLWPDEVDGFTPDPDLDDNIWFARDLPTMAATLNTDFVLVVANARVHPDILPLPITSEGIPNDHLQYAITWFSLAAIWAGMTLLLLRRMARSTN</sequence>
<evidence type="ECO:0000256" key="5">
    <source>
        <dbReference type="ARBA" id="ARBA00023136"/>
    </source>
</evidence>
<evidence type="ECO:0000256" key="2">
    <source>
        <dbReference type="ARBA" id="ARBA00007165"/>
    </source>
</evidence>
<dbReference type="InterPro" id="IPR002994">
    <property type="entry name" value="Surf1/Shy1"/>
</dbReference>
<dbReference type="PANTHER" id="PTHR23427:SF2">
    <property type="entry name" value="SURFEIT LOCUS PROTEIN 1"/>
    <property type="match status" value="1"/>
</dbReference>
<dbReference type="AlphaFoldDB" id="A0A1H8DNY5"/>
<dbReference type="GO" id="GO:0005886">
    <property type="term" value="C:plasma membrane"/>
    <property type="evidence" value="ECO:0007669"/>
    <property type="project" value="UniProtKB-SubCell"/>
</dbReference>
<keyword evidence="3 6" id="KW-0812">Transmembrane</keyword>
<dbReference type="CDD" id="cd06662">
    <property type="entry name" value="SURF1"/>
    <property type="match status" value="1"/>
</dbReference>
<keyword evidence="8" id="KW-1185">Reference proteome</keyword>
<gene>
    <name evidence="7" type="ORF">SAMN04488011_102416</name>
</gene>
<feature type="transmembrane region" description="Helical" evidence="6">
    <location>
        <begin position="199"/>
        <end position="220"/>
    </location>
</feature>
<dbReference type="RefSeq" id="WP_091844723.1">
    <property type="nucleotide sequence ID" value="NZ_FOCM01000002.1"/>
</dbReference>
<dbReference type="PANTHER" id="PTHR23427">
    <property type="entry name" value="SURFEIT LOCUS PROTEIN"/>
    <property type="match status" value="1"/>
</dbReference>
<evidence type="ECO:0000256" key="4">
    <source>
        <dbReference type="ARBA" id="ARBA00022989"/>
    </source>
</evidence>
<dbReference type="Pfam" id="PF02104">
    <property type="entry name" value="SURF1"/>
    <property type="match status" value="1"/>
</dbReference>
<keyword evidence="5 6" id="KW-0472">Membrane</keyword>
<evidence type="ECO:0000256" key="3">
    <source>
        <dbReference type="ARBA" id="ARBA00022692"/>
    </source>
</evidence>
<name>A0A1H8DNY5_9RHOB</name>
<keyword evidence="6" id="KW-1003">Cell membrane</keyword>
<dbReference type="Proteomes" id="UP000199372">
    <property type="component" value="Unassembled WGS sequence"/>
</dbReference>
<accession>A0A1H8DNY5</accession>
<dbReference type="PROSITE" id="PS50895">
    <property type="entry name" value="SURF1"/>
    <property type="match status" value="1"/>
</dbReference>
<dbReference type="EMBL" id="FOCM01000002">
    <property type="protein sequence ID" value="SEN08992.1"/>
    <property type="molecule type" value="Genomic_DNA"/>
</dbReference>
<comment type="similarity">
    <text evidence="2 6">Belongs to the SURF1 family.</text>
</comment>
<evidence type="ECO:0000256" key="1">
    <source>
        <dbReference type="ARBA" id="ARBA00004370"/>
    </source>
</evidence>
<dbReference type="InterPro" id="IPR045214">
    <property type="entry name" value="Surf1/Surf4"/>
</dbReference>
<evidence type="ECO:0000313" key="8">
    <source>
        <dbReference type="Proteomes" id="UP000199372"/>
    </source>
</evidence>
<dbReference type="OrthoDB" id="6079986at2"/>
<protein>
    <recommendedName>
        <fullName evidence="6">SURF1-like protein</fullName>
    </recommendedName>
</protein>
<reference evidence="8" key="1">
    <citation type="submission" date="2016-10" db="EMBL/GenBank/DDBJ databases">
        <authorList>
            <person name="Varghese N."/>
            <person name="Submissions S."/>
        </authorList>
    </citation>
    <scope>NUCLEOTIDE SEQUENCE [LARGE SCALE GENOMIC DNA]</scope>
    <source>
        <strain evidence="8">DSM 26893</strain>
    </source>
</reference>